<gene>
    <name evidence="4" type="ORF">LHJ74_25335</name>
</gene>
<reference evidence="4 5" key="1">
    <citation type="submission" date="2021-10" db="EMBL/GenBank/DDBJ databases">
        <title>Streptomyces gossypii sp. nov., isolated from soil collected from cotton field.</title>
        <authorList>
            <person name="Ge X."/>
            <person name="Chen X."/>
            <person name="Liu W."/>
        </authorList>
    </citation>
    <scope>NUCLEOTIDE SEQUENCE [LARGE SCALE GENOMIC DNA]</scope>
    <source>
        <strain evidence="4 5">N2-109</strain>
    </source>
</reference>
<keyword evidence="2" id="KW-0813">Transport</keyword>
<evidence type="ECO:0000256" key="3">
    <source>
        <dbReference type="ARBA" id="ARBA00022729"/>
    </source>
</evidence>
<organism evidence="4 5">
    <name type="scientific">Streptomyces gossypii</name>
    <dbReference type="NCBI Taxonomy" id="2883101"/>
    <lineage>
        <taxon>Bacteria</taxon>
        <taxon>Bacillati</taxon>
        <taxon>Actinomycetota</taxon>
        <taxon>Actinomycetes</taxon>
        <taxon>Kitasatosporales</taxon>
        <taxon>Streptomycetaceae</taxon>
        <taxon>Streptomyces</taxon>
    </lineage>
</organism>
<dbReference type="Gene3D" id="3.40.190.10">
    <property type="entry name" value="Periplasmic binding protein-like II"/>
    <property type="match status" value="1"/>
</dbReference>
<dbReference type="EMBL" id="JAJAGO010000012">
    <property type="protein sequence ID" value="MCT2593189.1"/>
    <property type="molecule type" value="Genomic_DNA"/>
</dbReference>
<evidence type="ECO:0000256" key="1">
    <source>
        <dbReference type="ARBA" id="ARBA00008520"/>
    </source>
</evidence>
<evidence type="ECO:0000313" key="4">
    <source>
        <dbReference type="EMBL" id="MCT2593189.1"/>
    </source>
</evidence>
<protein>
    <submittedName>
        <fullName evidence="4">Extracellular solute-binding protein</fullName>
    </submittedName>
</protein>
<dbReference type="RefSeq" id="WP_260220539.1">
    <property type="nucleotide sequence ID" value="NZ_JAJAGO010000012.1"/>
</dbReference>
<dbReference type="PROSITE" id="PS01037">
    <property type="entry name" value="SBP_BACTERIAL_1"/>
    <property type="match status" value="1"/>
</dbReference>
<proteinExistence type="inferred from homology"/>
<evidence type="ECO:0000256" key="2">
    <source>
        <dbReference type="ARBA" id="ARBA00022448"/>
    </source>
</evidence>
<accession>A0ABT2JZ55</accession>
<evidence type="ECO:0000313" key="5">
    <source>
        <dbReference type="Proteomes" id="UP001156389"/>
    </source>
</evidence>
<dbReference type="InterPro" id="IPR050490">
    <property type="entry name" value="Bact_solute-bd_prot1"/>
</dbReference>
<dbReference type="PANTHER" id="PTHR43649">
    <property type="entry name" value="ARABINOSE-BINDING PROTEIN-RELATED"/>
    <property type="match status" value="1"/>
</dbReference>
<dbReference type="InterPro" id="IPR006061">
    <property type="entry name" value="SBP_1_CS"/>
</dbReference>
<sequence length="386" mass="42312">MAIEHGHQSADSSKRYWSKLIKDFRRTNPEINVEVDVFSRAEIDDRVAEMVKQGKEPDLAQSVGSFAEYAEDGKLYNASDVLSTPAQGELITALAEAGTVRRVQYGLPFAASTEALYYNRKLFAEAGIDDPPRTWKEVREAAVALDEAGIDTPYGLPLGKQEAQIETLNWMVGGGGNYASDAGTYDIDSPQNVRTFSWLRDELVTPRLTGDDPASTSRQDAYTSFAKGEVGMLNGNSSLMGLALESGVDYGWAPLPGRTGPAKGAAGMVDWMTAFTRNGHQEEIRTFLDFVYEKKNVIDYAERHGLLPVTASASEAMREDEKHRQLWDFLDQLPNARFFPVNMVSWGSTVRSVQSSIGRAVAKDGNPRAVLGSVQRKANAAEVAKS</sequence>
<dbReference type="SUPFAM" id="SSF53850">
    <property type="entry name" value="Periplasmic binding protein-like II"/>
    <property type="match status" value="1"/>
</dbReference>
<dbReference type="Proteomes" id="UP001156389">
    <property type="component" value="Unassembled WGS sequence"/>
</dbReference>
<keyword evidence="3" id="KW-0732">Signal</keyword>
<comment type="similarity">
    <text evidence="1">Belongs to the bacterial solute-binding protein 1 family.</text>
</comment>
<dbReference type="PANTHER" id="PTHR43649:SF30">
    <property type="entry name" value="ABC TRANSPORTER SUBSTRATE-BINDING PROTEIN"/>
    <property type="match status" value="1"/>
</dbReference>
<keyword evidence="5" id="KW-1185">Reference proteome</keyword>
<dbReference type="InterPro" id="IPR006059">
    <property type="entry name" value="SBP"/>
</dbReference>
<dbReference type="Pfam" id="PF01547">
    <property type="entry name" value="SBP_bac_1"/>
    <property type="match status" value="1"/>
</dbReference>
<comment type="caution">
    <text evidence="4">The sequence shown here is derived from an EMBL/GenBank/DDBJ whole genome shotgun (WGS) entry which is preliminary data.</text>
</comment>
<name>A0ABT2JZ55_9ACTN</name>